<feature type="compositionally biased region" description="Low complexity" evidence="1">
    <location>
        <begin position="1"/>
        <end position="23"/>
    </location>
</feature>
<evidence type="ECO:0000256" key="1">
    <source>
        <dbReference type="SAM" id="MobiDB-lite"/>
    </source>
</evidence>
<dbReference type="Pfam" id="PF09557">
    <property type="entry name" value="DUF2382"/>
    <property type="match status" value="1"/>
</dbReference>
<dbReference type="PANTHER" id="PTHR38463">
    <property type="entry name" value="STRESS RESPONSE PROTEIN YSNF"/>
    <property type="match status" value="1"/>
</dbReference>
<comment type="caution">
    <text evidence="3">The sequence shown here is derived from an EMBL/GenBank/DDBJ whole genome shotgun (WGS) entry which is preliminary data.</text>
</comment>
<feature type="region of interest" description="Disordered" evidence="1">
    <location>
        <begin position="1"/>
        <end position="75"/>
    </location>
</feature>
<dbReference type="InterPro" id="IPR019060">
    <property type="entry name" value="DUF2382"/>
</dbReference>
<dbReference type="PANTHER" id="PTHR38463:SF1">
    <property type="entry name" value="STRESS RESPONSE PROTEIN YSNF"/>
    <property type="match status" value="1"/>
</dbReference>
<name>A0A839TGS5_9GAMM</name>
<dbReference type="EMBL" id="JACHXL010000002">
    <property type="protein sequence ID" value="MBB3106743.1"/>
    <property type="molecule type" value="Genomic_DNA"/>
</dbReference>
<evidence type="ECO:0000313" key="4">
    <source>
        <dbReference type="Proteomes" id="UP000588111"/>
    </source>
</evidence>
<evidence type="ECO:0000313" key="3">
    <source>
        <dbReference type="EMBL" id="MBB3106743.1"/>
    </source>
</evidence>
<dbReference type="Proteomes" id="UP000588111">
    <property type="component" value="Unassembled WGS sequence"/>
</dbReference>
<sequence length="259" mass="29055">MNADNNDIKQQQNKSQQTEQQSINQDAHLATTNASSLDRIANHSGENKLPAPDLAASDLSTSSPTSKPNQQQALMGSEQEGLFNNSANNLSNNLKDTRKGGSLELLEERPVINKERLDVGKVTVTKHTRTKTIDVPIELIEEYITVRTDYYDAESQDLLSGQYDDKDILRHVEPSLDSRAVVTINGQQIEMGDEPIEIVLSRQVATITKDTHVIQEVEINKTTHTHTDSIQVEVRHEELDVTEEGFLAHDRERNTSYKE</sequence>
<evidence type="ECO:0000259" key="2">
    <source>
        <dbReference type="Pfam" id="PF09557"/>
    </source>
</evidence>
<organism evidence="3 4">
    <name type="scientific">Psychrobacter luti</name>
    <dbReference type="NCBI Taxonomy" id="198481"/>
    <lineage>
        <taxon>Bacteria</taxon>
        <taxon>Pseudomonadati</taxon>
        <taxon>Pseudomonadota</taxon>
        <taxon>Gammaproteobacteria</taxon>
        <taxon>Moraxellales</taxon>
        <taxon>Moraxellaceae</taxon>
        <taxon>Psychrobacter</taxon>
    </lineage>
</organism>
<dbReference type="InterPro" id="IPR052967">
    <property type="entry name" value="Stress_Response_Assoc"/>
</dbReference>
<feature type="compositionally biased region" description="Polar residues" evidence="1">
    <location>
        <begin position="58"/>
        <end position="74"/>
    </location>
</feature>
<keyword evidence="4" id="KW-1185">Reference proteome</keyword>
<reference evidence="3 4" key="1">
    <citation type="submission" date="2020-08" db="EMBL/GenBank/DDBJ databases">
        <title>Genomic Encyclopedia of Type Strains, Phase III (KMG-III): the genomes of soil and plant-associated and newly described type strains.</title>
        <authorList>
            <person name="Whitman W."/>
        </authorList>
    </citation>
    <scope>NUCLEOTIDE SEQUENCE [LARGE SCALE GENOMIC DNA]</scope>
    <source>
        <strain evidence="3 4">CECT 5885</strain>
    </source>
</reference>
<feature type="domain" description="DUF2382" evidence="2">
    <location>
        <begin position="103"/>
        <end position="241"/>
    </location>
</feature>
<gene>
    <name evidence="3" type="ORF">FHS24_001244</name>
</gene>
<accession>A0A839TGS5</accession>
<proteinExistence type="predicted"/>
<dbReference type="AlphaFoldDB" id="A0A839TGS5"/>
<protein>
    <submittedName>
        <fullName evidence="3">Stress response protein YsnF</fullName>
    </submittedName>
</protein>
<dbReference type="RefSeq" id="WP_227671674.1">
    <property type="nucleotide sequence ID" value="NZ_CAJHAH010000001.1"/>
</dbReference>